<proteinExistence type="predicted"/>
<accession>A0A0C6FES7</accession>
<dbReference type="RefSeq" id="WP_003086341.1">
    <property type="nucleotide sequence ID" value="NZ_AP014622.1"/>
</dbReference>
<dbReference type="EMBL" id="CVVU01000256">
    <property type="protein sequence ID" value="CRP93488.1"/>
    <property type="molecule type" value="Genomic_DNA"/>
</dbReference>
<evidence type="ECO:0000313" key="1">
    <source>
        <dbReference type="EMBL" id="CRP93488.1"/>
    </source>
</evidence>
<reference evidence="4" key="1">
    <citation type="submission" date="2015-06" db="EMBL/GenBank/DDBJ databases">
        <authorList>
            <person name="Radhakrishnan Rajesh"/>
            <person name="Underwood Anthony"/>
            <person name="Al-Shahib Ali"/>
        </authorList>
    </citation>
    <scope>NUCLEOTIDE SEQUENCE [LARGE SCALE GENOMIC DNA]</scope>
    <source>
        <strain evidence="4">P19_London_7_VIM_2_05_10</strain>
    </source>
</reference>
<evidence type="ECO:0000313" key="4">
    <source>
        <dbReference type="Proteomes" id="UP000045039"/>
    </source>
</evidence>
<dbReference type="Proteomes" id="UP000045039">
    <property type="component" value="Unassembled WGS sequence"/>
</dbReference>
<dbReference type="EMBL" id="CP136986">
    <property type="protein sequence ID" value="WOS75893.1"/>
    <property type="molecule type" value="Genomic_DNA"/>
</dbReference>
<reference evidence="1" key="2">
    <citation type="submission" date="2015-06" db="EMBL/GenBank/DDBJ databases">
        <authorList>
            <person name="Radhakrishnan R."/>
            <person name="Underwood A."/>
            <person name="Al-Shahib A."/>
        </authorList>
    </citation>
    <scope>NUCLEOTIDE SEQUENCE</scope>
    <source>
        <strain evidence="1">P19_London_7_VIM_2_05_10</strain>
    </source>
</reference>
<gene>
    <name evidence="2" type="ORF">CAZ10_06390</name>
    <name evidence="3" type="ORF">L4V69_25695</name>
    <name evidence="1" type="ORF">PAERUG_P19_London_7_VIM_2_05_10_06061</name>
</gene>
<dbReference type="AlphaFoldDB" id="A0A0C6FES7"/>
<evidence type="ECO:0000313" key="5">
    <source>
        <dbReference type="Proteomes" id="UP000194857"/>
    </source>
</evidence>
<reference evidence="3" key="6">
    <citation type="submission" date="2023-10" db="EMBL/GenBank/DDBJ databases">
        <title>Pathogen: clinical or host-associated sample.</title>
        <authorList>
            <person name="Hergert J."/>
            <person name="Casey R."/>
            <person name="Wagner J."/>
            <person name="Young E.L."/>
            <person name="Oakeson K.F."/>
        </authorList>
    </citation>
    <scope>NUCLEOTIDE SEQUENCE</scope>
    <source>
        <strain evidence="3">2021CK-01020</strain>
    </source>
</reference>
<dbReference type="Proteomes" id="UP001297540">
    <property type="component" value="Chromosome"/>
</dbReference>
<evidence type="ECO:0000313" key="2">
    <source>
        <dbReference type="EMBL" id="OTI63845.1"/>
    </source>
</evidence>
<organism evidence="2 5">
    <name type="scientific">Pseudomonas aeruginosa</name>
    <dbReference type="NCBI Taxonomy" id="287"/>
    <lineage>
        <taxon>Bacteria</taxon>
        <taxon>Pseudomonadati</taxon>
        <taxon>Pseudomonadota</taxon>
        <taxon>Gammaproteobacteria</taxon>
        <taxon>Pseudomonadales</taxon>
        <taxon>Pseudomonadaceae</taxon>
        <taxon>Pseudomonas</taxon>
    </lineage>
</organism>
<reference evidence="3" key="5">
    <citation type="submission" date="2023-06" db="EMBL/GenBank/DDBJ databases">
        <authorList>
            <consortium name="Clinical and Environmental Microbiology Branch: Whole genome sequencing antimicrobial resistance pathogens in the healthcare setting"/>
        </authorList>
    </citation>
    <scope>NUCLEOTIDE SEQUENCE</scope>
    <source>
        <strain evidence="3">2021CK-01020</strain>
    </source>
</reference>
<accession>A0A1S1C4N4</accession>
<dbReference type="Proteomes" id="UP000194857">
    <property type="component" value="Unassembled WGS sequence"/>
</dbReference>
<evidence type="ECO:0000313" key="3">
    <source>
        <dbReference type="EMBL" id="WOS75893.1"/>
    </source>
</evidence>
<name>A0A0C6FES7_PSEAI</name>
<reference evidence="5" key="4">
    <citation type="submission" date="2017-05" db="EMBL/GenBank/DDBJ databases">
        <authorList>
            <person name="Giani T."/>
            <person name="Arena F."/>
            <person name="Pollini S."/>
            <person name="Di Pilato V."/>
            <person name="D'Andrea M.M."/>
            <person name="Henrici De Angelis L."/>
            <person name="Bassetti M."/>
            <person name="Rossolini G.M."/>
        </authorList>
    </citation>
    <scope>NUCLEOTIDE SEQUENCE [LARGE SCALE GENOMIC DNA]</scope>
    <source>
        <strain evidence="5">S567_C10_BS</strain>
    </source>
</reference>
<protein>
    <submittedName>
        <fullName evidence="2">Uncharacterized protein</fullName>
    </submittedName>
</protein>
<dbReference type="EMBL" id="NFFZ01000003">
    <property type="protein sequence ID" value="OTI63845.1"/>
    <property type="molecule type" value="Genomic_DNA"/>
</dbReference>
<reference evidence="2" key="3">
    <citation type="submission" date="2017-05" db="EMBL/GenBank/DDBJ databases">
        <authorList>
            <person name="Song R."/>
            <person name="Chenine A.L."/>
            <person name="Ruprecht R.M."/>
        </authorList>
    </citation>
    <scope>NUCLEOTIDE SEQUENCE [LARGE SCALE GENOMIC DNA]</scope>
    <source>
        <strain evidence="2">S567_C10_BS</strain>
    </source>
</reference>
<sequence>MHSLASYIRAIHALPSPVSISDAQVEEQQRCEDGVEIHSCEALYRFDNGVRLRQHCERDLLPSSGACEECWIGYEVLDSAGREISPRYKHFVNACQERFWLRMHA</sequence>